<dbReference type="AlphaFoldDB" id="A0A6N2NE24"/>
<organism evidence="1">
    <name type="scientific">Salix viminalis</name>
    <name type="common">Common osier</name>
    <name type="synonym">Basket willow</name>
    <dbReference type="NCBI Taxonomy" id="40686"/>
    <lineage>
        <taxon>Eukaryota</taxon>
        <taxon>Viridiplantae</taxon>
        <taxon>Streptophyta</taxon>
        <taxon>Embryophyta</taxon>
        <taxon>Tracheophyta</taxon>
        <taxon>Spermatophyta</taxon>
        <taxon>Magnoliopsida</taxon>
        <taxon>eudicotyledons</taxon>
        <taxon>Gunneridae</taxon>
        <taxon>Pentapetalae</taxon>
        <taxon>rosids</taxon>
        <taxon>fabids</taxon>
        <taxon>Malpighiales</taxon>
        <taxon>Salicaceae</taxon>
        <taxon>Saliceae</taxon>
        <taxon>Salix</taxon>
    </lineage>
</organism>
<accession>A0A6N2NE24</accession>
<protein>
    <submittedName>
        <fullName evidence="1">Uncharacterized protein</fullName>
    </submittedName>
</protein>
<proteinExistence type="predicted"/>
<name>A0A6N2NE24_SALVM</name>
<reference evidence="1" key="1">
    <citation type="submission" date="2019-03" db="EMBL/GenBank/DDBJ databases">
        <authorList>
            <person name="Mank J."/>
            <person name="Almeida P."/>
        </authorList>
    </citation>
    <scope>NUCLEOTIDE SEQUENCE</scope>
    <source>
        <strain evidence="1">78183</strain>
    </source>
</reference>
<evidence type="ECO:0000313" key="1">
    <source>
        <dbReference type="EMBL" id="VFU62812.1"/>
    </source>
</evidence>
<sequence>MNIGMMGTLRIVIDYNNWTFFWHIMYSYKCFTLHGVRDSHGSVENATPSKSVQNSCVLFWSLLALYSA</sequence>
<gene>
    <name evidence="1" type="ORF">SVIM_LOCUS475439</name>
</gene>
<dbReference type="EMBL" id="CAADRP010002163">
    <property type="protein sequence ID" value="VFU62812.1"/>
    <property type="molecule type" value="Genomic_DNA"/>
</dbReference>